<feature type="chain" id="PRO_5045675242" description="DUF2207 domain-containing protein" evidence="3">
    <location>
        <begin position="30"/>
        <end position="718"/>
    </location>
</feature>
<feature type="transmembrane region" description="Helical" evidence="2">
    <location>
        <begin position="531"/>
        <end position="552"/>
    </location>
</feature>
<keyword evidence="2" id="KW-0472">Membrane</keyword>
<organism evidence="6 7">
    <name type="scientific">Flavihumibacter stibioxidans</name>
    <dbReference type="NCBI Taxonomy" id="1834163"/>
    <lineage>
        <taxon>Bacteria</taxon>
        <taxon>Pseudomonadati</taxon>
        <taxon>Bacteroidota</taxon>
        <taxon>Chitinophagia</taxon>
        <taxon>Chitinophagales</taxon>
        <taxon>Chitinophagaceae</taxon>
        <taxon>Flavihumibacter</taxon>
    </lineage>
</organism>
<evidence type="ECO:0000256" key="2">
    <source>
        <dbReference type="SAM" id="Phobius"/>
    </source>
</evidence>
<feature type="domain" description="DUF2207" evidence="4">
    <location>
        <begin position="147"/>
        <end position="343"/>
    </location>
</feature>
<evidence type="ECO:0008006" key="8">
    <source>
        <dbReference type="Google" id="ProtNLM"/>
    </source>
</evidence>
<keyword evidence="2" id="KW-1133">Transmembrane helix</keyword>
<sequence>MWCKSIFHRGRSVFLLLLLLAAVSYQSGAQSFYFDETSARFVDDAVFDSLILEKAIPIARSNGLTAEEFTSKYPAYRARFADLLLGMLQHRFMELRKLFEYNLPVPGSNADQQAKSKYIAEINKAIGRALENPAAFYPLFARDETDRILSFHSDIVVHPNGRLEVTELITIYNGDGGNASSNDDIRRGIVRDFPTKYLDSNGLWTITGFALKKIYRNDQEESYKTQMLGNGTRIMAGREDVFLEPGIYRYRLEYETRNQLIFHGDKDELFWNVNGNGWVFTADSISCKISFPDKAKLVEYNCYTGSYGATDKNCRVKQLSGNSILFTGTRRFEAYEGLTVAAAIEKGVLVPPSSTGKFLNLLRANYIIPVLLLFTGGLFAFYLRTWFRKGRDPEKGTIFAQFEPPAGLSPADTGYIIQQQYGTHLFAASLVDAAVHKELEIEVVKGKGWFAGTEYNFNRPGETKDKPVPKSAQSFGFDLNRIYGQSAAKGKYNSTLKTLNSELENHLKSRFLVRKGKSNSWHGLFTLNRGYTWPGFLLIAVAVILSFIFMITGFTMPLLIFSLVMVALLIVIQVIFFNIMRSYTEKGRDIADHIEGFKMYLAETEQPVYNQLAPPQKTLELFEKYLPYAIALGVENQWAEKFDSIIRNAMETGYQPAYFSTHGSFGTSFTMNAFSQGISSGLSGTISSASTPPSSSGGGSGGGGFSGGGGGGGGGGGW</sequence>
<feature type="compositionally biased region" description="Low complexity" evidence="1">
    <location>
        <begin position="684"/>
        <end position="695"/>
    </location>
</feature>
<feature type="region of interest" description="Disordered" evidence="1">
    <location>
        <begin position="684"/>
        <end position="718"/>
    </location>
</feature>
<protein>
    <recommendedName>
        <fullName evidence="8">DUF2207 domain-containing protein</fullName>
    </recommendedName>
</protein>
<feature type="compositionally biased region" description="Gly residues" evidence="1">
    <location>
        <begin position="696"/>
        <end position="718"/>
    </location>
</feature>
<feature type="transmembrane region" description="Helical" evidence="2">
    <location>
        <begin position="558"/>
        <end position="579"/>
    </location>
</feature>
<name>A0ABR7M421_9BACT</name>
<dbReference type="EMBL" id="MBUA01000001">
    <property type="protein sequence ID" value="MBC6489722.1"/>
    <property type="molecule type" value="Genomic_DNA"/>
</dbReference>
<feature type="transmembrane region" description="Helical" evidence="2">
    <location>
        <begin position="366"/>
        <end position="383"/>
    </location>
</feature>
<evidence type="ECO:0000259" key="4">
    <source>
        <dbReference type="Pfam" id="PF09972"/>
    </source>
</evidence>
<comment type="caution">
    <text evidence="6">The sequence shown here is derived from an EMBL/GenBank/DDBJ whole genome shotgun (WGS) entry which is preliminary data.</text>
</comment>
<evidence type="ECO:0000256" key="1">
    <source>
        <dbReference type="SAM" id="MobiDB-lite"/>
    </source>
</evidence>
<keyword evidence="3" id="KW-0732">Signal</keyword>
<gene>
    <name evidence="6" type="ORF">BC349_01980</name>
</gene>
<evidence type="ECO:0000256" key="3">
    <source>
        <dbReference type="SAM" id="SignalP"/>
    </source>
</evidence>
<dbReference type="Proteomes" id="UP000765802">
    <property type="component" value="Unassembled WGS sequence"/>
</dbReference>
<accession>A0ABR7M421</accession>
<dbReference type="Pfam" id="PF09972">
    <property type="entry name" value="DUF2207"/>
    <property type="match status" value="1"/>
</dbReference>
<dbReference type="InterPro" id="IPR048389">
    <property type="entry name" value="YciQ-like_C"/>
</dbReference>
<evidence type="ECO:0000259" key="5">
    <source>
        <dbReference type="Pfam" id="PF20990"/>
    </source>
</evidence>
<evidence type="ECO:0000313" key="6">
    <source>
        <dbReference type="EMBL" id="MBC6489722.1"/>
    </source>
</evidence>
<feature type="domain" description="Predicted membrane protein YciQ-like C-terminal" evidence="5">
    <location>
        <begin position="402"/>
        <end position="642"/>
    </location>
</feature>
<reference evidence="6 7" key="1">
    <citation type="submission" date="2016-07" db="EMBL/GenBank/DDBJ databases">
        <title>Genome analysis of Flavihumibacter stibioxidans YS-17.</title>
        <authorList>
            <person name="Shi K."/>
            <person name="Han Y."/>
            <person name="Wang G."/>
        </authorList>
    </citation>
    <scope>NUCLEOTIDE SEQUENCE [LARGE SCALE GENOMIC DNA]</scope>
    <source>
        <strain evidence="6 7">YS-17</strain>
    </source>
</reference>
<dbReference type="RefSeq" id="WP_187255073.1">
    <property type="nucleotide sequence ID" value="NZ_JBHULF010000006.1"/>
</dbReference>
<keyword evidence="7" id="KW-1185">Reference proteome</keyword>
<dbReference type="Pfam" id="PF20990">
    <property type="entry name" value="DUF2207_C"/>
    <property type="match status" value="1"/>
</dbReference>
<evidence type="ECO:0000313" key="7">
    <source>
        <dbReference type="Proteomes" id="UP000765802"/>
    </source>
</evidence>
<dbReference type="InterPro" id="IPR018702">
    <property type="entry name" value="DUF2207"/>
</dbReference>
<proteinExistence type="predicted"/>
<keyword evidence="2" id="KW-0812">Transmembrane</keyword>
<feature type="signal peptide" evidence="3">
    <location>
        <begin position="1"/>
        <end position="29"/>
    </location>
</feature>